<dbReference type="Gene3D" id="3.30.70.2740">
    <property type="match status" value="1"/>
</dbReference>
<dbReference type="Pfam" id="PF01565">
    <property type="entry name" value="FAD_binding_4"/>
    <property type="match status" value="1"/>
</dbReference>
<evidence type="ECO:0000313" key="7">
    <source>
        <dbReference type="EMBL" id="MBZ0155142.1"/>
    </source>
</evidence>
<dbReference type="GO" id="GO:0016491">
    <property type="term" value="F:oxidoreductase activity"/>
    <property type="evidence" value="ECO:0007669"/>
    <property type="project" value="UniProtKB-KW"/>
</dbReference>
<dbReference type="PANTHER" id="PTHR42934:SF3">
    <property type="entry name" value="D-LACTATE DEHYDROGENASE"/>
    <property type="match status" value="1"/>
</dbReference>
<dbReference type="Proteomes" id="UP000705867">
    <property type="component" value="Unassembled WGS sequence"/>
</dbReference>
<evidence type="ECO:0000313" key="8">
    <source>
        <dbReference type="Proteomes" id="UP000705867"/>
    </source>
</evidence>
<reference evidence="7" key="2">
    <citation type="submission" date="2021-08" db="EMBL/GenBank/DDBJ databases">
        <authorList>
            <person name="Dalcin Martins P."/>
        </authorList>
    </citation>
    <scope>NUCLEOTIDE SEQUENCE</scope>
    <source>
        <strain evidence="7">MAG_39</strain>
    </source>
</reference>
<feature type="domain" description="FAD-binding PCMH-type" evidence="6">
    <location>
        <begin position="30"/>
        <end position="209"/>
    </location>
</feature>
<dbReference type="InterPro" id="IPR004113">
    <property type="entry name" value="FAD-bd_oxidored_4_C"/>
</dbReference>
<dbReference type="InterPro" id="IPR016164">
    <property type="entry name" value="FAD-linked_Oxase-like_C"/>
</dbReference>
<name>A0A953J5S3_9BACT</name>
<dbReference type="InterPro" id="IPR016169">
    <property type="entry name" value="FAD-bd_PCMH_sub2"/>
</dbReference>
<proteinExistence type="inferred from homology"/>
<evidence type="ECO:0000256" key="3">
    <source>
        <dbReference type="ARBA" id="ARBA00022630"/>
    </source>
</evidence>
<keyword evidence="4" id="KW-0274">FAD</keyword>
<comment type="similarity">
    <text evidence="2">Belongs to the FAD-binding oxidoreductase/transferase type 4 family.</text>
</comment>
<dbReference type="PROSITE" id="PS51387">
    <property type="entry name" value="FAD_PCMH"/>
    <property type="match status" value="1"/>
</dbReference>
<reference evidence="7" key="1">
    <citation type="journal article" date="2021" name="bioRxiv">
        <title>Unraveling nitrogen, sulfur and carbon metabolic pathways and microbial community transcriptional responses to substrate deprivation and toxicity stresses in a bioreactor mimicking anoxic brackish coastal sediment conditions.</title>
        <authorList>
            <person name="Martins P.D."/>
            <person name="Echeveste M.J."/>
            <person name="Arshad A."/>
            <person name="Kurth J."/>
            <person name="Ouboter H."/>
            <person name="Jetten M.S.M."/>
            <person name="Welte C.U."/>
        </authorList>
    </citation>
    <scope>NUCLEOTIDE SEQUENCE</scope>
    <source>
        <strain evidence="7">MAG_39</strain>
    </source>
</reference>
<dbReference type="FunFam" id="3.30.70.2740:FF:000001">
    <property type="entry name" value="D-lactate dehydrogenase mitochondrial"/>
    <property type="match status" value="1"/>
</dbReference>
<dbReference type="Gene3D" id="3.30.465.10">
    <property type="match status" value="1"/>
</dbReference>
<keyword evidence="3" id="KW-0285">Flavoprotein</keyword>
<evidence type="ECO:0000256" key="1">
    <source>
        <dbReference type="ARBA" id="ARBA00001974"/>
    </source>
</evidence>
<evidence type="ECO:0000259" key="6">
    <source>
        <dbReference type="PROSITE" id="PS51387"/>
    </source>
</evidence>
<accession>A0A953J5S3</accession>
<dbReference type="PANTHER" id="PTHR42934">
    <property type="entry name" value="GLYCOLATE OXIDASE SUBUNIT GLCD"/>
    <property type="match status" value="1"/>
</dbReference>
<evidence type="ECO:0000256" key="2">
    <source>
        <dbReference type="ARBA" id="ARBA00008000"/>
    </source>
</evidence>
<dbReference type="EMBL" id="JAIOIV010000022">
    <property type="protein sequence ID" value="MBZ0155142.1"/>
    <property type="molecule type" value="Genomic_DNA"/>
</dbReference>
<dbReference type="InterPro" id="IPR016171">
    <property type="entry name" value="Vanillyl_alc_oxidase_C-sub2"/>
</dbReference>
<dbReference type="Gene3D" id="1.10.45.10">
    <property type="entry name" value="Vanillyl-alcohol Oxidase, Chain A, domain 4"/>
    <property type="match status" value="1"/>
</dbReference>
<sequence length="453" mass="49507">MKGSFSLNDIEISTEKEDLLCYSFDASSAEAALPRAVAWPRNADQVARLLRYADENSMNVISRGAGTGMTGGSVPRGASLVLSFEKMRKILDVDTRNMTVTVEPGVINGRLQKELEYLGFFYPPDPASLAVCTIGGNVATNAGGPRAVKYGVTRDYVMGIEAVVADGTVITTGGRTHKKAVGYDLRNLLVGSEGTLAVSTRIRLKMLPLPEDVMTFLVFFNSLEASGTAVAKIISSKVIPRTIEFMDRYSIEAIENYKPVGLPTEVEALLLIELDGYPATIRKEAERVVDICHTLGGEAIVAEDSTARERLWEARRSVSPALYHLKPTKINEDIVVPRDKIPSLLVDLRRLSEESGIRIVCFGHAGDGNIHVNIMVDAHDPAEYAKGKGLVRTLFELTLRRGGSLSGEHGIGLTKAPYLGMEVKERELQLMQGIKRVFDPRGMMNPGKIFDPR</sequence>
<comment type="cofactor">
    <cofactor evidence="1">
        <name>FAD</name>
        <dbReference type="ChEBI" id="CHEBI:57692"/>
    </cofactor>
</comment>
<comment type="caution">
    <text evidence="7">The sequence shown here is derived from an EMBL/GenBank/DDBJ whole genome shotgun (WGS) entry which is preliminary data.</text>
</comment>
<evidence type="ECO:0000256" key="5">
    <source>
        <dbReference type="ARBA" id="ARBA00023002"/>
    </source>
</evidence>
<dbReference type="SUPFAM" id="SSF56176">
    <property type="entry name" value="FAD-binding/transporter-associated domain-like"/>
    <property type="match status" value="1"/>
</dbReference>
<dbReference type="AlphaFoldDB" id="A0A953J5S3"/>
<evidence type="ECO:0000256" key="4">
    <source>
        <dbReference type="ARBA" id="ARBA00022827"/>
    </source>
</evidence>
<dbReference type="FunFam" id="1.10.45.10:FF:000001">
    <property type="entry name" value="D-lactate dehydrogenase mitochondrial"/>
    <property type="match status" value="1"/>
</dbReference>
<dbReference type="InterPro" id="IPR006094">
    <property type="entry name" value="Oxid_FAD_bind_N"/>
</dbReference>
<dbReference type="InterPro" id="IPR051914">
    <property type="entry name" value="FAD-linked_OxidoTrans_Type4"/>
</dbReference>
<organism evidence="7 8">
    <name type="scientific">Candidatus Nitrobium versatile</name>
    <dbReference type="NCBI Taxonomy" id="2884831"/>
    <lineage>
        <taxon>Bacteria</taxon>
        <taxon>Pseudomonadati</taxon>
        <taxon>Nitrospirota</taxon>
        <taxon>Nitrospiria</taxon>
        <taxon>Nitrospirales</taxon>
        <taxon>Nitrospiraceae</taxon>
        <taxon>Candidatus Nitrobium</taxon>
    </lineage>
</organism>
<dbReference type="GO" id="GO:0071949">
    <property type="term" value="F:FAD binding"/>
    <property type="evidence" value="ECO:0007669"/>
    <property type="project" value="InterPro"/>
</dbReference>
<dbReference type="Pfam" id="PF02913">
    <property type="entry name" value="FAD-oxidase_C"/>
    <property type="match status" value="1"/>
</dbReference>
<dbReference type="SUPFAM" id="SSF55103">
    <property type="entry name" value="FAD-linked oxidases, C-terminal domain"/>
    <property type="match status" value="1"/>
</dbReference>
<keyword evidence="5" id="KW-0560">Oxidoreductase</keyword>
<gene>
    <name evidence="7" type="ORF">K8I29_02880</name>
</gene>
<dbReference type="InterPro" id="IPR036318">
    <property type="entry name" value="FAD-bd_PCMH-like_sf"/>
</dbReference>
<protein>
    <submittedName>
        <fullName evidence="7">FAD-binding protein</fullName>
    </submittedName>
</protein>
<dbReference type="InterPro" id="IPR016166">
    <property type="entry name" value="FAD-bd_PCMH"/>
</dbReference>